<dbReference type="PANTHER" id="PTHR10165:SF35">
    <property type="entry name" value="RE23632P"/>
    <property type="match status" value="1"/>
</dbReference>
<dbReference type="RefSeq" id="XP_001748798.1">
    <property type="nucleotide sequence ID" value="XM_001748746.1"/>
</dbReference>
<keyword evidence="10" id="KW-1185">Reference proteome</keyword>
<dbReference type="PANTHER" id="PTHR10165">
    <property type="entry name" value="LIPID PHOSPHATE PHOSPHATASE"/>
    <property type="match status" value="1"/>
</dbReference>
<sequence length="306" mass="34138">MPEPNRLSLLATLLRETSWPSLLVALLALVFCHFVMAVQKQNWPVTNVTIGEYPFLKAERERVPSWAFVLYGFLLGPYVALIEMFVVRHGPRRLRIVMATNALLICWEGFLWTLAVTEMAKHWVAEPRPDYEHRCLGVGGTISLDNDGNVVCLYGIGDGNMSFPSGHSSGSLFGGIFASGYCLWVAFFRRADTYFRTHHGRWKSYAAARYTELLFILCMWPLFFSSYVAISRIVDHRHSPADVTAGSLIGIVLGTIFLARLLARSSTHLPVIHGFHKSDAMTSPLVDDSMAVSMDGFDDDISDGGL</sequence>
<comment type="subcellular location">
    <subcellularLocation>
        <location evidence="1">Membrane</location>
        <topology evidence="1">Multi-pass membrane protein</topology>
    </subcellularLocation>
</comment>
<dbReference type="GO" id="GO:0006644">
    <property type="term" value="P:phospholipid metabolic process"/>
    <property type="evidence" value="ECO:0000318"/>
    <property type="project" value="GO_Central"/>
</dbReference>
<evidence type="ECO:0000313" key="10">
    <source>
        <dbReference type="Proteomes" id="UP000001357"/>
    </source>
</evidence>
<name>A9V7N6_MONBE</name>
<evidence type="ECO:0000259" key="8">
    <source>
        <dbReference type="SMART" id="SM00014"/>
    </source>
</evidence>
<protein>
    <recommendedName>
        <fullName evidence="8">Phosphatidic acid phosphatase type 2/haloperoxidase domain-containing protein</fullName>
    </recommendedName>
</protein>
<dbReference type="FunCoup" id="A9V7N6">
    <property type="interactions" value="354"/>
</dbReference>
<evidence type="ECO:0000256" key="6">
    <source>
        <dbReference type="SAM" id="Phobius"/>
    </source>
</evidence>
<dbReference type="Gene3D" id="1.20.144.10">
    <property type="entry name" value="Phosphatidic acid phosphatase type 2/haloperoxidase"/>
    <property type="match status" value="1"/>
</dbReference>
<feature type="transmembrane region" description="Helical" evidence="6">
    <location>
        <begin position="243"/>
        <end position="263"/>
    </location>
</feature>
<dbReference type="InterPro" id="IPR000326">
    <property type="entry name" value="PAP2/HPO"/>
</dbReference>
<keyword evidence="3 6" id="KW-0812">Transmembrane</keyword>
<evidence type="ECO:0000256" key="3">
    <source>
        <dbReference type="ARBA" id="ARBA00022692"/>
    </source>
</evidence>
<dbReference type="SUPFAM" id="SSF48317">
    <property type="entry name" value="Acid phosphatase/Vanadium-dependent haloperoxidase"/>
    <property type="match status" value="1"/>
</dbReference>
<reference evidence="9 10" key="1">
    <citation type="journal article" date="2008" name="Nature">
        <title>The genome of the choanoflagellate Monosiga brevicollis and the origin of metazoans.</title>
        <authorList>
            <consortium name="JGI Sequencing"/>
            <person name="King N."/>
            <person name="Westbrook M.J."/>
            <person name="Young S.L."/>
            <person name="Kuo A."/>
            <person name="Abedin M."/>
            <person name="Chapman J."/>
            <person name="Fairclough S."/>
            <person name="Hellsten U."/>
            <person name="Isogai Y."/>
            <person name="Letunic I."/>
            <person name="Marr M."/>
            <person name="Pincus D."/>
            <person name="Putnam N."/>
            <person name="Rokas A."/>
            <person name="Wright K.J."/>
            <person name="Zuzow R."/>
            <person name="Dirks W."/>
            <person name="Good M."/>
            <person name="Goodstein D."/>
            <person name="Lemons D."/>
            <person name="Li W."/>
            <person name="Lyons J.B."/>
            <person name="Morris A."/>
            <person name="Nichols S."/>
            <person name="Richter D.J."/>
            <person name="Salamov A."/>
            <person name="Bork P."/>
            <person name="Lim W.A."/>
            <person name="Manning G."/>
            <person name="Miller W.T."/>
            <person name="McGinnis W."/>
            <person name="Shapiro H."/>
            <person name="Tjian R."/>
            <person name="Grigoriev I.V."/>
            <person name="Rokhsar D."/>
        </authorList>
    </citation>
    <scope>NUCLEOTIDE SEQUENCE [LARGE SCALE GENOMIC DNA]</scope>
    <source>
        <strain evidence="10">MX1 / ATCC 50154</strain>
    </source>
</reference>
<feature type="transmembrane region" description="Helical" evidence="6">
    <location>
        <begin position="210"/>
        <end position="231"/>
    </location>
</feature>
<dbReference type="AlphaFoldDB" id="A9V7N6"/>
<accession>A9V7N6</accession>
<keyword evidence="5 6" id="KW-0472">Membrane</keyword>
<dbReference type="InParanoid" id="A9V7N6"/>
<organism evidence="9 10">
    <name type="scientific">Monosiga brevicollis</name>
    <name type="common">Choanoflagellate</name>
    <dbReference type="NCBI Taxonomy" id="81824"/>
    <lineage>
        <taxon>Eukaryota</taxon>
        <taxon>Choanoflagellata</taxon>
        <taxon>Craspedida</taxon>
        <taxon>Salpingoecidae</taxon>
        <taxon>Monosiga</taxon>
    </lineage>
</organism>
<dbReference type="InterPro" id="IPR043216">
    <property type="entry name" value="PAP-like"/>
</dbReference>
<dbReference type="GeneID" id="5893986"/>
<dbReference type="Proteomes" id="UP000001357">
    <property type="component" value="Unassembled WGS sequence"/>
</dbReference>
<feature type="transmembrane region" description="Helical" evidence="6">
    <location>
        <begin position="66"/>
        <end position="87"/>
    </location>
</feature>
<dbReference type="GO" id="GO:0046839">
    <property type="term" value="P:phospholipid dephosphorylation"/>
    <property type="evidence" value="ECO:0000318"/>
    <property type="project" value="GO_Central"/>
</dbReference>
<keyword evidence="7" id="KW-0732">Signal</keyword>
<evidence type="ECO:0000256" key="4">
    <source>
        <dbReference type="ARBA" id="ARBA00022989"/>
    </source>
</evidence>
<dbReference type="STRING" id="81824.A9V7N6"/>
<gene>
    <name evidence="9" type="ORF">MONBRDRAFT_28266</name>
</gene>
<dbReference type="KEGG" id="mbr:MONBRDRAFT_28266"/>
<dbReference type="eggNOG" id="KOG3030">
    <property type="taxonomic scope" value="Eukaryota"/>
</dbReference>
<dbReference type="EMBL" id="CH991566">
    <property type="protein sequence ID" value="EDQ86408.1"/>
    <property type="molecule type" value="Genomic_DNA"/>
</dbReference>
<evidence type="ECO:0000256" key="1">
    <source>
        <dbReference type="ARBA" id="ARBA00004141"/>
    </source>
</evidence>
<dbReference type="GO" id="GO:0016020">
    <property type="term" value="C:membrane"/>
    <property type="evidence" value="ECO:0000318"/>
    <property type="project" value="GO_Central"/>
</dbReference>
<evidence type="ECO:0000313" key="9">
    <source>
        <dbReference type="EMBL" id="EDQ86408.1"/>
    </source>
</evidence>
<feature type="transmembrane region" description="Helical" evidence="6">
    <location>
        <begin position="170"/>
        <end position="189"/>
    </location>
</feature>
<evidence type="ECO:0000256" key="2">
    <source>
        <dbReference type="ARBA" id="ARBA00008816"/>
    </source>
</evidence>
<proteinExistence type="inferred from homology"/>
<feature type="chain" id="PRO_5002745221" description="Phosphatidic acid phosphatase type 2/haloperoxidase domain-containing protein" evidence="7">
    <location>
        <begin position="38"/>
        <end position="306"/>
    </location>
</feature>
<dbReference type="InterPro" id="IPR036938">
    <property type="entry name" value="PAP2/HPO_sf"/>
</dbReference>
<keyword evidence="4 6" id="KW-1133">Transmembrane helix</keyword>
<feature type="transmembrane region" description="Helical" evidence="6">
    <location>
        <begin position="94"/>
        <end position="115"/>
    </location>
</feature>
<evidence type="ECO:0000256" key="7">
    <source>
        <dbReference type="SAM" id="SignalP"/>
    </source>
</evidence>
<dbReference type="GO" id="GO:0008195">
    <property type="term" value="F:phosphatidate phosphatase activity"/>
    <property type="evidence" value="ECO:0000318"/>
    <property type="project" value="GO_Central"/>
</dbReference>
<dbReference type="SMART" id="SM00014">
    <property type="entry name" value="acidPPc"/>
    <property type="match status" value="1"/>
</dbReference>
<dbReference type="OMA" id="ENTIANW"/>
<evidence type="ECO:0000256" key="5">
    <source>
        <dbReference type="ARBA" id="ARBA00023136"/>
    </source>
</evidence>
<feature type="domain" description="Phosphatidic acid phosphatase type 2/haloperoxidase" evidence="8">
    <location>
        <begin position="101"/>
        <end position="258"/>
    </location>
</feature>
<dbReference type="Pfam" id="PF01569">
    <property type="entry name" value="PAP2"/>
    <property type="match status" value="1"/>
</dbReference>
<feature type="signal peptide" evidence="7">
    <location>
        <begin position="1"/>
        <end position="37"/>
    </location>
</feature>
<comment type="similarity">
    <text evidence="2">Belongs to the PA-phosphatase related phosphoesterase family.</text>
</comment>